<dbReference type="EMBL" id="CAADFK010000036">
    <property type="protein sequence ID" value="VFK12480.1"/>
    <property type="molecule type" value="Genomic_DNA"/>
</dbReference>
<feature type="domain" description="Helicase ATP-binding" evidence="5">
    <location>
        <begin position="112"/>
        <end position="260"/>
    </location>
</feature>
<protein>
    <submittedName>
        <fullName evidence="7">DEAD/DEAH box helicase</fullName>
    </submittedName>
</protein>
<dbReference type="InterPro" id="IPR050474">
    <property type="entry name" value="Hel308_SKI2-like"/>
</dbReference>
<dbReference type="GO" id="GO:0003676">
    <property type="term" value="F:nucleic acid binding"/>
    <property type="evidence" value="ECO:0007669"/>
    <property type="project" value="InterPro"/>
</dbReference>
<dbReference type="SUPFAM" id="SSF52540">
    <property type="entry name" value="P-loop containing nucleoside triphosphate hydrolases"/>
    <property type="match status" value="2"/>
</dbReference>
<dbReference type="PANTHER" id="PTHR47961">
    <property type="entry name" value="DNA POLYMERASE THETA, PUTATIVE (AFU_ORTHOLOGUE AFUA_1G05260)-RELATED"/>
    <property type="match status" value="1"/>
</dbReference>
<evidence type="ECO:0000259" key="6">
    <source>
        <dbReference type="PROSITE" id="PS51194"/>
    </source>
</evidence>
<evidence type="ECO:0000256" key="4">
    <source>
        <dbReference type="ARBA" id="ARBA00022840"/>
    </source>
</evidence>
<evidence type="ECO:0000256" key="2">
    <source>
        <dbReference type="ARBA" id="ARBA00022801"/>
    </source>
</evidence>
<reference evidence="7" key="1">
    <citation type="submission" date="2019-02" db="EMBL/GenBank/DDBJ databases">
        <authorList>
            <person name="Gruber-Vodicka R. H."/>
            <person name="Seah K. B. B."/>
        </authorList>
    </citation>
    <scope>NUCLEOTIDE SEQUENCE</scope>
    <source>
        <strain evidence="7">BECK_S313</strain>
    </source>
</reference>
<sequence>MKTQDAFDALKAGSDIADRQFALLQAVAREVATRPESRMAKELVLRALEHRDTFTETQPILSSLVRETGLFPYLIDEPTQDILSIRDLLALEFHRPEALEDIIFHQEQAPVYHKLLAGKNVVLSAPTSFGKSKIIDAVIATRRFTNVVVIVPTLALLDETRRRLQGQFSAQYHIVGHPSQQPTDSRNIFTFTPERVVSYKENFPRIDFFALDEFYKIGGQSEEDRRVVSLNEAFYYLYKKHKAQFYMLGPNIREISLGASRRFDFEFISTDFQTVVADIIDVRAPTEEDRFRELVRICRDTEESTLIYCKSPARVNKVAKTLLDAGIQGIVDNTKLAADWLGCEFHPDWVLPWALRAGIAIHYGPLPRSIAHEMVRFFNSGRIQFLICTSTLIEGVNTKAKNVVIFDNGIANKKTLDYFTFNNIKGRSGRMFEHFVGRVFQFHEEPPPDDLPFVDFPLHSQGENTPEALLIQMDEEDLEEKARERIRATLEESPLPIQVLRENHGIEPKAQITLVEEILSDLDQYNTLLAWSNLPKREQLSACCDLIWKFWIGRGRNDVYSAEQLTLKLWWLGKGQSLAKRILNELEGDPRYAPKSPSEAVARVLRFDRNWASFDFPQYLMALDRIQKYIFTRENMQCGNYSYYASQVESLFLPKLCAALDEYGIPATLTMKCGFLHEAENVTNALHELTNADLHALALHPYEVELLESVRQGG</sequence>
<dbReference type="SMART" id="SM00490">
    <property type="entry name" value="HELICc"/>
    <property type="match status" value="1"/>
</dbReference>
<proteinExistence type="predicted"/>
<dbReference type="Pfam" id="PF00270">
    <property type="entry name" value="DEAD"/>
    <property type="match status" value="1"/>
</dbReference>
<evidence type="ECO:0000259" key="5">
    <source>
        <dbReference type="PROSITE" id="PS51192"/>
    </source>
</evidence>
<dbReference type="GO" id="GO:0004386">
    <property type="term" value="F:helicase activity"/>
    <property type="evidence" value="ECO:0007669"/>
    <property type="project" value="UniProtKB-KW"/>
</dbReference>
<organism evidence="7">
    <name type="scientific">Candidatus Kentrum sp. LPFa</name>
    <dbReference type="NCBI Taxonomy" id="2126335"/>
    <lineage>
        <taxon>Bacteria</taxon>
        <taxon>Pseudomonadati</taxon>
        <taxon>Pseudomonadota</taxon>
        <taxon>Gammaproteobacteria</taxon>
        <taxon>Candidatus Kentrum</taxon>
    </lineage>
</organism>
<dbReference type="InterPro" id="IPR014001">
    <property type="entry name" value="Helicase_ATP-bd"/>
</dbReference>
<dbReference type="GO" id="GO:0005524">
    <property type="term" value="F:ATP binding"/>
    <property type="evidence" value="ECO:0007669"/>
    <property type="project" value="UniProtKB-KW"/>
</dbReference>
<keyword evidence="3 7" id="KW-0347">Helicase</keyword>
<dbReference type="GO" id="GO:0016787">
    <property type="term" value="F:hydrolase activity"/>
    <property type="evidence" value="ECO:0007669"/>
    <property type="project" value="UniProtKB-KW"/>
</dbReference>
<dbReference type="InterPro" id="IPR001650">
    <property type="entry name" value="Helicase_C-like"/>
</dbReference>
<dbReference type="AlphaFoldDB" id="A0A450W5Z6"/>
<evidence type="ECO:0000256" key="1">
    <source>
        <dbReference type="ARBA" id="ARBA00022741"/>
    </source>
</evidence>
<keyword evidence="1" id="KW-0547">Nucleotide-binding</keyword>
<feature type="domain" description="Helicase C-terminal" evidence="6">
    <location>
        <begin position="290"/>
        <end position="501"/>
    </location>
</feature>
<keyword evidence="4" id="KW-0067">ATP-binding</keyword>
<name>A0A450W5Z6_9GAMM</name>
<dbReference type="InterPro" id="IPR011545">
    <property type="entry name" value="DEAD/DEAH_box_helicase_dom"/>
</dbReference>
<dbReference type="PANTHER" id="PTHR47961:SF6">
    <property type="entry name" value="DNA-DIRECTED DNA POLYMERASE"/>
    <property type="match status" value="1"/>
</dbReference>
<dbReference type="PROSITE" id="PS51192">
    <property type="entry name" value="HELICASE_ATP_BIND_1"/>
    <property type="match status" value="1"/>
</dbReference>
<keyword evidence="2" id="KW-0378">Hydrolase</keyword>
<dbReference type="InterPro" id="IPR027417">
    <property type="entry name" value="P-loop_NTPase"/>
</dbReference>
<gene>
    <name evidence="7" type="ORF">BECKLPF1236B_GA0070989_10366</name>
</gene>
<dbReference type="PROSITE" id="PS51194">
    <property type="entry name" value="HELICASE_CTER"/>
    <property type="match status" value="1"/>
</dbReference>
<accession>A0A450W5Z6</accession>
<evidence type="ECO:0000256" key="3">
    <source>
        <dbReference type="ARBA" id="ARBA00022806"/>
    </source>
</evidence>
<evidence type="ECO:0000313" key="7">
    <source>
        <dbReference type="EMBL" id="VFK12480.1"/>
    </source>
</evidence>
<dbReference type="Gene3D" id="3.40.50.300">
    <property type="entry name" value="P-loop containing nucleotide triphosphate hydrolases"/>
    <property type="match status" value="2"/>
</dbReference>